<feature type="region of interest" description="Disordered" evidence="12">
    <location>
        <begin position="802"/>
        <end position="849"/>
    </location>
</feature>
<evidence type="ECO:0000256" key="10">
    <source>
        <dbReference type="ARBA" id="ARBA00023180"/>
    </source>
</evidence>
<reference evidence="15 16" key="1">
    <citation type="submission" date="2024-04" db="EMBL/GenBank/DDBJ databases">
        <authorList>
            <consortium name="Genoscope - CEA"/>
            <person name="William W."/>
        </authorList>
    </citation>
    <scope>NUCLEOTIDE SEQUENCE [LARGE SCALE GENOMIC DNA]</scope>
</reference>
<dbReference type="InterPro" id="IPR015919">
    <property type="entry name" value="Cadherin-like_sf"/>
</dbReference>
<dbReference type="GO" id="GO:0005886">
    <property type="term" value="C:plasma membrane"/>
    <property type="evidence" value="ECO:0007669"/>
    <property type="project" value="UniProtKB-SubCell"/>
</dbReference>
<feature type="domain" description="Cadherin" evidence="14">
    <location>
        <begin position="499"/>
        <end position="604"/>
    </location>
</feature>
<evidence type="ECO:0000256" key="8">
    <source>
        <dbReference type="ARBA" id="ARBA00022989"/>
    </source>
</evidence>
<keyword evidence="5" id="KW-0677">Repeat</keyword>
<dbReference type="AlphaFoldDB" id="A0AAV2HYS2"/>
<proteinExistence type="predicted"/>
<dbReference type="InterPro" id="IPR002126">
    <property type="entry name" value="Cadherin-like_dom"/>
</dbReference>
<feature type="non-terminal residue" evidence="15">
    <location>
        <position position="1"/>
    </location>
</feature>
<evidence type="ECO:0000256" key="3">
    <source>
        <dbReference type="ARBA" id="ARBA00022692"/>
    </source>
</evidence>
<keyword evidence="6 11" id="KW-0106">Calcium</keyword>
<dbReference type="InterPro" id="IPR050971">
    <property type="entry name" value="Cadherin-domain_protein"/>
</dbReference>
<dbReference type="GO" id="GO:0005509">
    <property type="term" value="F:calcium ion binding"/>
    <property type="evidence" value="ECO:0007669"/>
    <property type="project" value="UniProtKB-UniRule"/>
</dbReference>
<keyword evidence="4" id="KW-0732">Signal</keyword>
<evidence type="ECO:0000313" key="16">
    <source>
        <dbReference type="Proteomes" id="UP001497497"/>
    </source>
</evidence>
<feature type="domain" description="Cadherin" evidence="14">
    <location>
        <begin position="1"/>
        <end position="68"/>
    </location>
</feature>
<feature type="transmembrane region" description="Helical" evidence="13">
    <location>
        <begin position="721"/>
        <end position="745"/>
    </location>
</feature>
<dbReference type="CDD" id="cd11304">
    <property type="entry name" value="Cadherin_repeat"/>
    <property type="match status" value="7"/>
</dbReference>
<feature type="domain" description="Cadherin" evidence="14">
    <location>
        <begin position="69"/>
        <end position="180"/>
    </location>
</feature>
<keyword evidence="2" id="KW-1003">Cell membrane</keyword>
<dbReference type="Proteomes" id="UP001497497">
    <property type="component" value="Unassembled WGS sequence"/>
</dbReference>
<dbReference type="FunFam" id="2.60.40.60:FF:000020">
    <property type="entry name" value="Dachsous cadherin-related 1b"/>
    <property type="match status" value="3"/>
</dbReference>
<dbReference type="PRINTS" id="PR00205">
    <property type="entry name" value="CADHERIN"/>
</dbReference>
<feature type="domain" description="Cadherin" evidence="14">
    <location>
        <begin position="289"/>
        <end position="394"/>
    </location>
</feature>
<dbReference type="PROSITE" id="PS50268">
    <property type="entry name" value="CADHERIN_2"/>
    <property type="match status" value="7"/>
</dbReference>
<evidence type="ECO:0000256" key="9">
    <source>
        <dbReference type="ARBA" id="ARBA00023136"/>
    </source>
</evidence>
<dbReference type="GO" id="GO:0007156">
    <property type="term" value="P:homophilic cell adhesion via plasma membrane adhesion molecules"/>
    <property type="evidence" value="ECO:0007669"/>
    <property type="project" value="InterPro"/>
</dbReference>
<evidence type="ECO:0000259" key="14">
    <source>
        <dbReference type="PROSITE" id="PS50268"/>
    </source>
</evidence>
<evidence type="ECO:0000256" key="13">
    <source>
        <dbReference type="SAM" id="Phobius"/>
    </source>
</evidence>
<evidence type="ECO:0000256" key="6">
    <source>
        <dbReference type="ARBA" id="ARBA00022837"/>
    </source>
</evidence>
<comment type="subcellular location">
    <subcellularLocation>
        <location evidence="1">Cell membrane</location>
        <topology evidence="1">Single-pass type I membrane protein</topology>
    </subcellularLocation>
</comment>
<feature type="domain" description="Cadherin" evidence="14">
    <location>
        <begin position="181"/>
        <end position="288"/>
    </location>
</feature>
<evidence type="ECO:0000256" key="5">
    <source>
        <dbReference type="ARBA" id="ARBA00022737"/>
    </source>
</evidence>
<gene>
    <name evidence="15" type="ORF">GSLYS_00012590001</name>
</gene>
<name>A0AAV2HYS2_LYMST</name>
<dbReference type="Gene3D" id="2.60.40.60">
    <property type="entry name" value="Cadherins"/>
    <property type="match status" value="7"/>
</dbReference>
<dbReference type="FunFam" id="2.60.40.60:FF:000007">
    <property type="entry name" value="Protocadherin alpha 2"/>
    <property type="match status" value="1"/>
</dbReference>
<evidence type="ECO:0000256" key="7">
    <source>
        <dbReference type="ARBA" id="ARBA00022889"/>
    </source>
</evidence>
<keyword evidence="16" id="KW-1185">Reference proteome</keyword>
<dbReference type="Pfam" id="PF00028">
    <property type="entry name" value="Cadherin"/>
    <property type="match status" value="5"/>
</dbReference>
<organism evidence="15 16">
    <name type="scientific">Lymnaea stagnalis</name>
    <name type="common">Great pond snail</name>
    <name type="synonym">Helix stagnalis</name>
    <dbReference type="NCBI Taxonomy" id="6523"/>
    <lineage>
        <taxon>Eukaryota</taxon>
        <taxon>Metazoa</taxon>
        <taxon>Spiralia</taxon>
        <taxon>Lophotrochozoa</taxon>
        <taxon>Mollusca</taxon>
        <taxon>Gastropoda</taxon>
        <taxon>Heterobranchia</taxon>
        <taxon>Euthyneura</taxon>
        <taxon>Panpulmonata</taxon>
        <taxon>Hygrophila</taxon>
        <taxon>Lymnaeoidea</taxon>
        <taxon>Lymnaeidae</taxon>
        <taxon>Lymnaea</taxon>
    </lineage>
</organism>
<dbReference type="SMART" id="SM00112">
    <property type="entry name" value="CA"/>
    <property type="match status" value="6"/>
</dbReference>
<feature type="domain" description="Cadherin" evidence="14">
    <location>
        <begin position="608"/>
        <end position="719"/>
    </location>
</feature>
<keyword evidence="3 13" id="KW-0812">Transmembrane</keyword>
<dbReference type="GO" id="GO:0005911">
    <property type="term" value="C:cell-cell junction"/>
    <property type="evidence" value="ECO:0007669"/>
    <property type="project" value="TreeGrafter"/>
</dbReference>
<keyword evidence="10" id="KW-0325">Glycoprotein</keyword>
<dbReference type="PANTHER" id="PTHR24025">
    <property type="entry name" value="DESMOGLEIN FAMILY MEMBER"/>
    <property type="match status" value="1"/>
</dbReference>
<comment type="caution">
    <text evidence="15">The sequence shown here is derived from an EMBL/GenBank/DDBJ whole genome shotgun (WGS) entry which is preliminary data.</text>
</comment>
<evidence type="ECO:0000313" key="15">
    <source>
        <dbReference type="EMBL" id="CAL1538769.1"/>
    </source>
</evidence>
<evidence type="ECO:0000256" key="2">
    <source>
        <dbReference type="ARBA" id="ARBA00022475"/>
    </source>
</evidence>
<feature type="non-terminal residue" evidence="15">
    <location>
        <position position="849"/>
    </location>
</feature>
<evidence type="ECO:0000256" key="1">
    <source>
        <dbReference type="ARBA" id="ARBA00004251"/>
    </source>
</evidence>
<dbReference type="InterPro" id="IPR020894">
    <property type="entry name" value="Cadherin_CS"/>
</dbReference>
<evidence type="ECO:0000256" key="11">
    <source>
        <dbReference type="PROSITE-ProRule" id="PRU00043"/>
    </source>
</evidence>
<dbReference type="PANTHER" id="PTHR24025:SF31">
    <property type="entry name" value="NEURAL-CADHERIN"/>
    <property type="match status" value="1"/>
</dbReference>
<dbReference type="PROSITE" id="PS00232">
    <property type="entry name" value="CADHERIN_1"/>
    <property type="match status" value="4"/>
</dbReference>
<evidence type="ECO:0000256" key="4">
    <source>
        <dbReference type="ARBA" id="ARBA00022729"/>
    </source>
</evidence>
<keyword evidence="7" id="KW-0130">Cell adhesion</keyword>
<sequence>FTIERKSSTIKTARVLDREAECDGQSAACVNTFDVSVVRANKDGGYSLLKIIKVNVVIEDINDNSPEFPTNETVLDIPESSEVGQVVITSGAYDRDSGENNTVQRYSLEGGAEIFELKVIPVTGSRDSDLGIVLKQKLDRETVASYRLKVVAEDAGFPKLSGSMNIVIRVTDVNDNTPTFSRGSFNISVPEDRPEKFTVLTLSATDPDEGENARLTYTFSIPASPKVTEYFVIDEGSGEISLVKPLDFERDKAFRFSVTVSDNGSPSRSSQAVVQIFVEDVNDNAPQIEITLPSAYVKESIGVGNYIAHVSLSDPDSGLNSLISCTIPNEHFMLQRFTGSDSIYTVILRSHLDYEKSQRELVNVTCHDGGQSPLYNSSSFVIYVQDVNDNAPIFTRNTYRVDMDEENYVGQFVTQVQAVDPDDGDNGNVSYSLVVNPESKFQINSISGVIKSMKTLDREEVPSYELVVQAKDKGAPPLSSTVTVTLLLNDINDNPPKFTRPHFEMRVQENQPKSTVVDKVTAADPDTQSDNHLRFQFAPNFTEADIFGIDRMSGTIYTLAPLDRESKDRYTFDVMVLDESKSTYLDFAKVTVFVTDDNDNRPVITYPDETNNTFYIMYTYPAGSVLLKLEYKDLDSGENATVKFAVPQGNEKGLFYMNAINGELVLAKRLSVNDAGIYKLTALVRDNGPSYLESKRDINIIVTVANGTSGFYEEDGPGANIAIVIALVCITGVLALAVLITICIIRRIDHERKQQMATKVDEDNMYKQHTLPDSMMSTPGKETFENEIDKLKRKIKRDLSFGVDEDSSPLDSSDQTSKSSTFSTFKSATPVSTDQKNVSTPQAHASVLH</sequence>
<feature type="compositionally biased region" description="Low complexity" evidence="12">
    <location>
        <begin position="809"/>
        <end position="827"/>
    </location>
</feature>
<protein>
    <recommendedName>
        <fullName evidence="14">Cadherin domain-containing protein</fullName>
    </recommendedName>
</protein>
<keyword evidence="9 13" id="KW-0472">Membrane</keyword>
<keyword evidence="8 13" id="KW-1133">Transmembrane helix</keyword>
<accession>A0AAV2HYS2</accession>
<feature type="compositionally biased region" description="Polar residues" evidence="12">
    <location>
        <begin position="829"/>
        <end position="843"/>
    </location>
</feature>
<dbReference type="EMBL" id="CAXITT010000311">
    <property type="protein sequence ID" value="CAL1538769.1"/>
    <property type="molecule type" value="Genomic_DNA"/>
</dbReference>
<dbReference type="SUPFAM" id="SSF49313">
    <property type="entry name" value="Cadherin-like"/>
    <property type="match status" value="6"/>
</dbReference>
<evidence type="ECO:0000256" key="12">
    <source>
        <dbReference type="SAM" id="MobiDB-lite"/>
    </source>
</evidence>
<feature type="domain" description="Cadherin" evidence="14">
    <location>
        <begin position="395"/>
        <end position="498"/>
    </location>
</feature>